<accession>A0A9P6ACG9</accession>
<evidence type="ECO:0000313" key="1">
    <source>
        <dbReference type="EMBL" id="KAF9502845.1"/>
    </source>
</evidence>
<sequence length="75" mass="8366">MNGTNFARMDLFIELKSSNSVDAALSRGLLARLLCSYSATTHSAPIMFSVPLCRARARLIRWDRSGGYSTKSFNY</sequence>
<dbReference type="OrthoDB" id="2739948at2759"/>
<feature type="non-terminal residue" evidence="1">
    <location>
        <position position="75"/>
    </location>
</feature>
<name>A0A9P6ACG9_9AGAM</name>
<reference evidence="1" key="1">
    <citation type="journal article" date="2020" name="Nat. Commun.">
        <title>Large-scale genome sequencing of mycorrhizal fungi provides insights into the early evolution of symbiotic traits.</title>
        <authorList>
            <person name="Miyauchi S."/>
            <person name="Kiss E."/>
            <person name="Kuo A."/>
            <person name="Drula E."/>
            <person name="Kohler A."/>
            <person name="Sanchez-Garcia M."/>
            <person name="Morin E."/>
            <person name="Andreopoulos B."/>
            <person name="Barry K.W."/>
            <person name="Bonito G."/>
            <person name="Buee M."/>
            <person name="Carver A."/>
            <person name="Chen C."/>
            <person name="Cichocki N."/>
            <person name="Clum A."/>
            <person name="Culley D."/>
            <person name="Crous P.W."/>
            <person name="Fauchery L."/>
            <person name="Girlanda M."/>
            <person name="Hayes R.D."/>
            <person name="Keri Z."/>
            <person name="LaButti K."/>
            <person name="Lipzen A."/>
            <person name="Lombard V."/>
            <person name="Magnuson J."/>
            <person name="Maillard F."/>
            <person name="Murat C."/>
            <person name="Nolan M."/>
            <person name="Ohm R.A."/>
            <person name="Pangilinan J."/>
            <person name="Pereira M.F."/>
            <person name="Perotto S."/>
            <person name="Peter M."/>
            <person name="Pfister S."/>
            <person name="Riley R."/>
            <person name="Sitrit Y."/>
            <person name="Stielow J.B."/>
            <person name="Szollosi G."/>
            <person name="Zifcakova L."/>
            <person name="Stursova M."/>
            <person name="Spatafora J.W."/>
            <person name="Tedersoo L."/>
            <person name="Vaario L.M."/>
            <person name="Yamada A."/>
            <person name="Yan M."/>
            <person name="Wang P."/>
            <person name="Xu J."/>
            <person name="Bruns T."/>
            <person name="Baldrian P."/>
            <person name="Vilgalys R."/>
            <person name="Dunand C."/>
            <person name="Henrissat B."/>
            <person name="Grigoriev I.V."/>
            <person name="Hibbett D."/>
            <person name="Nagy L.G."/>
            <person name="Martin F.M."/>
        </authorList>
    </citation>
    <scope>NUCLEOTIDE SEQUENCE</scope>
    <source>
        <strain evidence="1">UP504</strain>
    </source>
</reference>
<proteinExistence type="predicted"/>
<organism evidence="1 2">
    <name type="scientific">Hydnum rufescens UP504</name>
    <dbReference type="NCBI Taxonomy" id="1448309"/>
    <lineage>
        <taxon>Eukaryota</taxon>
        <taxon>Fungi</taxon>
        <taxon>Dikarya</taxon>
        <taxon>Basidiomycota</taxon>
        <taxon>Agaricomycotina</taxon>
        <taxon>Agaricomycetes</taxon>
        <taxon>Cantharellales</taxon>
        <taxon>Hydnaceae</taxon>
        <taxon>Hydnum</taxon>
    </lineage>
</organism>
<comment type="caution">
    <text evidence="1">The sequence shown here is derived from an EMBL/GenBank/DDBJ whole genome shotgun (WGS) entry which is preliminary data.</text>
</comment>
<dbReference type="Proteomes" id="UP000886523">
    <property type="component" value="Unassembled WGS sequence"/>
</dbReference>
<gene>
    <name evidence="1" type="ORF">BS47DRAFT_1356637</name>
</gene>
<evidence type="ECO:0000313" key="2">
    <source>
        <dbReference type="Proteomes" id="UP000886523"/>
    </source>
</evidence>
<dbReference type="AlphaFoldDB" id="A0A9P6ACG9"/>
<keyword evidence="2" id="KW-1185">Reference proteome</keyword>
<protein>
    <submittedName>
        <fullName evidence="1">Uncharacterized protein</fullName>
    </submittedName>
</protein>
<dbReference type="EMBL" id="MU129571">
    <property type="protein sequence ID" value="KAF9502845.1"/>
    <property type="molecule type" value="Genomic_DNA"/>
</dbReference>